<protein>
    <submittedName>
        <fullName evidence="2">Uncharacterized protein</fullName>
    </submittedName>
</protein>
<feature type="compositionally biased region" description="Basic residues" evidence="1">
    <location>
        <begin position="198"/>
        <end position="210"/>
    </location>
</feature>
<dbReference type="Proteomes" id="UP000800036">
    <property type="component" value="Unassembled WGS sequence"/>
</dbReference>
<gene>
    <name evidence="2" type="ORF">BU23DRAFT_575611</name>
</gene>
<accession>A0A6A5UID5</accession>
<proteinExistence type="predicted"/>
<feature type="region of interest" description="Disordered" evidence="1">
    <location>
        <begin position="198"/>
        <end position="219"/>
    </location>
</feature>
<sequence>MATPASRWDLIVRRRSGGWISSGWGIEWSGSVGATAAAAAATARDRGGKKRGRGSSFVRCKSDEMVSSSIILPTAAATATQNGDAGMIQNGDKKVLGKEEKAAAFSNAAIICLDNYGPRRERDTGPPRRLEDKHLSLLHNHILTRPLGFGPDRIQRSLLIHVTTPGNNLVMFPMSVTLSSWPSLQYILTTNPRLRGWPRRSRRKRHKARPRPQDYASPGRGVVRWLDEITEQCLQKARQENNKNRIGTANGVVGRRKSGLSKTIVNPKDSTISKLSKETKTVKKRRLKKHVQLRAGAESNVEKTSGEDYYREITSLNEDQRFCSQATPSAVRAELFLTVVLGALAVERQQKLCAAARWLKRLPNNRRFASPLGFQVKVSQTSGSRIRGVHLGVRIFDIVEPILVKADKDRCECVTIKR</sequence>
<organism evidence="2 3">
    <name type="scientific">Bimuria novae-zelandiae CBS 107.79</name>
    <dbReference type="NCBI Taxonomy" id="1447943"/>
    <lineage>
        <taxon>Eukaryota</taxon>
        <taxon>Fungi</taxon>
        <taxon>Dikarya</taxon>
        <taxon>Ascomycota</taxon>
        <taxon>Pezizomycotina</taxon>
        <taxon>Dothideomycetes</taxon>
        <taxon>Pleosporomycetidae</taxon>
        <taxon>Pleosporales</taxon>
        <taxon>Massarineae</taxon>
        <taxon>Didymosphaeriaceae</taxon>
        <taxon>Bimuria</taxon>
    </lineage>
</organism>
<dbReference type="AlphaFoldDB" id="A0A6A5UID5"/>
<evidence type="ECO:0000313" key="2">
    <source>
        <dbReference type="EMBL" id="KAF1964548.1"/>
    </source>
</evidence>
<name>A0A6A5UID5_9PLEO</name>
<dbReference type="EMBL" id="ML976783">
    <property type="protein sequence ID" value="KAF1964548.1"/>
    <property type="molecule type" value="Genomic_DNA"/>
</dbReference>
<reference evidence="2" key="1">
    <citation type="journal article" date="2020" name="Stud. Mycol.">
        <title>101 Dothideomycetes genomes: a test case for predicting lifestyles and emergence of pathogens.</title>
        <authorList>
            <person name="Haridas S."/>
            <person name="Albert R."/>
            <person name="Binder M."/>
            <person name="Bloem J."/>
            <person name="Labutti K."/>
            <person name="Salamov A."/>
            <person name="Andreopoulos B."/>
            <person name="Baker S."/>
            <person name="Barry K."/>
            <person name="Bills G."/>
            <person name="Bluhm B."/>
            <person name="Cannon C."/>
            <person name="Castanera R."/>
            <person name="Culley D."/>
            <person name="Daum C."/>
            <person name="Ezra D."/>
            <person name="Gonzalez J."/>
            <person name="Henrissat B."/>
            <person name="Kuo A."/>
            <person name="Liang C."/>
            <person name="Lipzen A."/>
            <person name="Lutzoni F."/>
            <person name="Magnuson J."/>
            <person name="Mondo S."/>
            <person name="Nolan M."/>
            <person name="Ohm R."/>
            <person name="Pangilinan J."/>
            <person name="Park H.-J."/>
            <person name="Ramirez L."/>
            <person name="Alfaro M."/>
            <person name="Sun H."/>
            <person name="Tritt A."/>
            <person name="Yoshinaga Y."/>
            <person name="Zwiers L.-H."/>
            <person name="Turgeon B."/>
            <person name="Goodwin S."/>
            <person name="Spatafora J."/>
            <person name="Crous P."/>
            <person name="Grigoriev I."/>
        </authorList>
    </citation>
    <scope>NUCLEOTIDE SEQUENCE</scope>
    <source>
        <strain evidence="2">CBS 107.79</strain>
    </source>
</reference>
<evidence type="ECO:0000313" key="3">
    <source>
        <dbReference type="Proteomes" id="UP000800036"/>
    </source>
</evidence>
<evidence type="ECO:0000256" key="1">
    <source>
        <dbReference type="SAM" id="MobiDB-lite"/>
    </source>
</evidence>
<keyword evidence="3" id="KW-1185">Reference proteome</keyword>